<dbReference type="KEGG" id="sof:NCTC11214_03657"/>
<dbReference type="Proteomes" id="UP000281391">
    <property type="component" value="Chromosome"/>
</dbReference>
<protein>
    <submittedName>
        <fullName evidence="7">HTH-type transcriptional regulator gltR</fullName>
    </submittedName>
</protein>
<name>A0A447KV91_SEROD</name>
<keyword evidence="2" id="KW-0678">Repressor</keyword>
<evidence type="ECO:0000313" key="8">
    <source>
        <dbReference type="Proteomes" id="UP000281391"/>
    </source>
</evidence>
<keyword evidence="3" id="KW-0805">Transcription regulation</keyword>
<dbReference type="Pfam" id="PF03466">
    <property type="entry name" value="LysR_substrate"/>
    <property type="match status" value="1"/>
</dbReference>
<sequence>MNHTSLEIFTVVAEELSIIKAATRLGRVQSNITTRIQQLEQELGVQLFSRENRRLALTSQGRKFLGYAQRILSLAQEARQSLHPQQPSGTLALGAMECAAASRLSMPLSHFRQACPQVRLTLATLPTRQLTEKVYNAQLDCALVALPEGRDGNVICPDGLSSQPLFVEQMTLVLPVGFDQAKSGNDAGALKLAAFRQGCRYRELAIGLMARRLPANQQPAVQEVGSYHAMLACVAAGNYLCLLPASVLELLQLPAGVTLVAAGSATTHFIWRADARSPALDSLRRALAATSNVER</sequence>
<dbReference type="PROSITE" id="PS50931">
    <property type="entry name" value="HTH_LYSR"/>
    <property type="match status" value="1"/>
</dbReference>
<dbReference type="Gene3D" id="3.40.190.10">
    <property type="entry name" value="Periplasmic binding protein-like II"/>
    <property type="match status" value="2"/>
</dbReference>
<evidence type="ECO:0000256" key="5">
    <source>
        <dbReference type="ARBA" id="ARBA00023163"/>
    </source>
</evidence>
<organism evidence="7 8">
    <name type="scientific">Serratia odorifera</name>
    <dbReference type="NCBI Taxonomy" id="618"/>
    <lineage>
        <taxon>Bacteria</taxon>
        <taxon>Pseudomonadati</taxon>
        <taxon>Pseudomonadota</taxon>
        <taxon>Gammaproteobacteria</taxon>
        <taxon>Enterobacterales</taxon>
        <taxon>Yersiniaceae</taxon>
        <taxon>Serratia</taxon>
    </lineage>
</organism>
<dbReference type="Gene3D" id="1.10.10.10">
    <property type="entry name" value="Winged helix-like DNA-binding domain superfamily/Winged helix DNA-binding domain"/>
    <property type="match status" value="1"/>
</dbReference>
<dbReference type="EMBL" id="LR134117">
    <property type="protein sequence ID" value="VDZ61166.1"/>
    <property type="molecule type" value="Genomic_DNA"/>
</dbReference>
<dbReference type="FunFam" id="1.10.10.10:FF:000001">
    <property type="entry name" value="LysR family transcriptional regulator"/>
    <property type="match status" value="1"/>
</dbReference>
<dbReference type="GO" id="GO:0003700">
    <property type="term" value="F:DNA-binding transcription factor activity"/>
    <property type="evidence" value="ECO:0007669"/>
    <property type="project" value="InterPro"/>
</dbReference>
<dbReference type="SUPFAM" id="SSF46785">
    <property type="entry name" value="Winged helix' DNA-binding domain"/>
    <property type="match status" value="1"/>
</dbReference>
<evidence type="ECO:0000259" key="6">
    <source>
        <dbReference type="PROSITE" id="PS50931"/>
    </source>
</evidence>
<feature type="domain" description="HTH lysR-type" evidence="6">
    <location>
        <begin position="1"/>
        <end position="58"/>
    </location>
</feature>
<dbReference type="PANTHER" id="PTHR30126">
    <property type="entry name" value="HTH-TYPE TRANSCRIPTIONAL REGULATOR"/>
    <property type="match status" value="1"/>
</dbReference>
<accession>A0A447KV91</accession>
<reference evidence="7 8" key="1">
    <citation type="submission" date="2018-12" db="EMBL/GenBank/DDBJ databases">
        <authorList>
            <consortium name="Pathogen Informatics"/>
        </authorList>
    </citation>
    <scope>NUCLEOTIDE SEQUENCE [LARGE SCALE GENOMIC DNA]</scope>
    <source>
        <strain evidence="7 8">NCTC11214</strain>
    </source>
</reference>
<keyword evidence="4" id="KW-0238">DNA-binding</keyword>
<dbReference type="InterPro" id="IPR000847">
    <property type="entry name" value="LysR_HTH_N"/>
</dbReference>
<keyword evidence="5" id="KW-0804">Transcription</keyword>
<evidence type="ECO:0000256" key="1">
    <source>
        <dbReference type="ARBA" id="ARBA00009437"/>
    </source>
</evidence>
<dbReference type="InterPro" id="IPR036388">
    <property type="entry name" value="WH-like_DNA-bd_sf"/>
</dbReference>
<dbReference type="Pfam" id="PF00126">
    <property type="entry name" value="HTH_1"/>
    <property type="match status" value="1"/>
</dbReference>
<dbReference type="PRINTS" id="PR00039">
    <property type="entry name" value="HTHLYSR"/>
</dbReference>
<dbReference type="InterPro" id="IPR005119">
    <property type="entry name" value="LysR_subst-bd"/>
</dbReference>
<evidence type="ECO:0000256" key="3">
    <source>
        <dbReference type="ARBA" id="ARBA00023015"/>
    </source>
</evidence>
<gene>
    <name evidence="7" type="primary">gltR_2</name>
    <name evidence="7" type="ORF">NCTC11214_03657</name>
</gene>
<dbReference type="SUPFAM" id="SSF53850">
    <property type="entry name" value="Periplasmic binding protein-like II"/>
    <property type="match status" value="1"/>
</dbReference>
<evidence type="ECO:0000256" key="2">
    <source>
        <dbReference type="ARBA" id="ARBA00022491"/>
    </source>
</evidence>
<dbReference type="GO" id="GO:0000976">
    <property type="term" value="F:transcription cis-regulatory region binding"/>
    <property type="evidence" value="ECO:0007669"/>
    <property type="project" value="TreeGrafter"/>
</dbReference>
<evidence type="ECO:0000256" key="4">
    <source>
        <dbReference type="ARBA" id="ARBA00023125"/>
    </source>
</evidence>
<dbReference type="AlphaFoldDB" id="A0A447KV91"/>
<proteinExistence type="inferred from homology"/>
<dbReference type="RefSeq" id="WP_004961122.1">
    <property type="nucleotide sequence ID" value="NZ_JAQMZQ010000019.1"/>
</dbReference>
<comment type="similarity">
    <text evidence="1">Belongs to the LysR transcriptional regulatory family.</text>
</comment>
<dbReference type="InterPro" id="IPR036390">
    <property type="entry name" value="WH_DNA-bd_sf"/>
</dbReference>
<evidence type="ECO:0000313" key="7">
    <source>
        <dbReference type="EMBL" id="VDZ61166.1"/>
    </source>
</evidence>
<dbReference type="PANTHER" id="PTHR30126:SF40">
    <property type="entry name" value="HTH-TYPE TRANSCRIPTIONAL REGULATOR GLTR"/>
    <property type="match status" value="1"/>
</dbReference>